<sequence length="76" mass="8274">MKNPFREGGPLDFGSWVIGLVSAVGLVVNEIRMRPHGASWWWVAAAGILLALNVHAAFRRVRARVQKRADGATPPA</sequence>
<feature type="transmembrane region" description="Helical" evidence="1">
    <location>
        <begin position="40"/>
        <end position="58"/>
    </location>
</feature>
<keyword evidence="1" id="KW-1133">Transmembrane helix</keyword>
<name>A0A1H7PA21_STRJI</name>
<dbReference type="Proteomes" id="UP000183015">
    <property type="component" value="Unassembled WGS sequence"/>
</dbReference>
<dbReference type="EMBL" id="FOAZ01000007">
    <property type="protein sequence ID" value="SEL31917.1"/>
    <property type="molecule type" value="Genomic_DNA"/>
</dbReference>
<protein>
    <submittedName>
        <fullName evidence="2">Uncharacterized protein</fullName>
    </submittedName>
</protein>
<organism evidence="2 3">
    <name type="scientific">Streptacidiphilus jiangxiensis</name>
    <dbReference type="NCBI Taxonomy" id="235985"/>
    <lineage>
        <taxon>Bacteria</taxon>
        <taxon>Bacillati</taxon>
        <taxon>Actinomycetota</taxon>
        <taxon>Actinomycetes</taxon>
        <taxon>Kitasatosporales</taxon>
        <taxon>Streptomycetaceae</taxon>
        <taxon>Streptacidiphilus</taxon>
    </lineage>
</organism>
<keyword evidence="1" id="KW-0812">Transmembrane</keyword>
<gene>
    <name evidence="2" type="ORF">SAMN05414137_107263</name>
</gene>
<evidence type="ECO:0000313" key="3">
    <source>
        <dbReference type="Proteomes" id="UP000183015"/>
    </source>
</evidence>
<accession>A0A1H7PA21</accession>
<dbReference type="AlphaFoldDB" id="A0A1H7PA21"/>
<feature type="transmembrane region" description="Helical" evidence="1">
    <location>
        <begin position="12"/>
        <end position="28"/>
    </location>
</feature>
<evidence type="ECO:0000313" key="2">
    <source>
        <dbReference type="EMBL" id="SEL31917.1"/>
    </source>
</evidence>
<keyword evidence="3" id="KW-1185">Reference proteome</keyword>
<evidence type="ECO:0000256" key="1">
    <source>
        <dbReference type="SAM" id="Phobius"/>
    </source>
</evidence>
<reference evidence="3" key="1">
    <citation type="submission" date="2016-10" db="EMBL/GenBank/DDBJ databases">
        <authorList>
            <person name="Varghese N."/>
        </authorList>
    </citation>
    <scope>NUCLEOTIDE SEQUENCE [LARGE SCALE GENOMIC DNA]</scope>
    <source>
        <strain evidence="3">DSM 45096 / BCRC 16803 / CGMCC 4.1857 / CIP 109030 / JCM 12277 / KCTC 19219 / NBRC 100920 / 33214</strain>
    </source>
</reference>
<keyword evidence="1" id="KW-0472">Membrane</keyword>
<dbReference type="STRING" id="235985.SAMN05414137_107263"/>
<proteinExistence type="predicted"/>